<keyword evidence="1" id="KW-1133">Transmembrane helix</keyword>
<feature type="transmembrane region" description="Helical" evidence="1">
    <location>
        <begin position="20"/>
        <end position="48"/>
    </location>
</feature>
<dbReference type="Gene3D" id="3.40.1260.10">
    <property type="entry name" value="DsrEFH-like"/>
    <property type="match status" value="1"/>
</dbReference>
<dbReference type="PANTHER" id="PTHR34655">
    <property type="entry name" value="CONSERVED WITHIN P. AEROPHILUM"/>
    <property type="match status" value="1"/>
</dbReference>
<dbReference type="Proteomes" id="UP000242310">
    <property type="component" value="Unassembled WGS sequence"/>
</dbReference>
<gene>
    <name evidence="2" type="ORF">B0H94_105235</name>
</gene>
<dbReference type="PANTHER" id="PTHR34655:SF2">
    <property type="entry name" value="PEROXIREDOXIN FAMILY PROTEIN"/>
    <property type="match status" value="1"/>
</dbReference>
<sequence>MDKNERLTMIVFDGDLDKAMASFIIATGAAAMGKQVTMFFTFWGLNVLRKDEPIQAKKKFMEKMFERMMPRGPKKLQLSNMNMAGMGPKVMKKMMKDHNVSTLDEMIDMAEELDIKMVACTMSMDVMGLKQEELRDGLEYAGVASYLAEADEANTNLFI</sequence>
<evidence type="ECO:0000313" key="2">
    <source>
        <dbReference type="EMBL" id="PSL47079.1"/>
    </source>
</evidence>
<reference evidence="2 3" key="1">
    <citation type="submission" date="2018-03" db="EMBL/GenBank/DDBJ databases">
        <title>Genomic Encyclopedia of Type Strains, Phase III (KMG-III): the genomes of soil and plant-associated and newly described type strains.</title>
        <authorList>
            <person name="Whitman W."/>
        </authorList>
    </citation>
    <scope>NUCLEOTIDE SEQUENCE [LARGE SCALE GENOMIC DNA]</scope>
    <source>
        <strain evidence="2 3">CGMCC 1.07653</strain>
    </source>
</reference>
<protein>
    <submittedName>
        <fullName evidence="2">Peroxiredoxin family protein</fullName>
    </submittedName>
</protein>
<evidence type="ECO:0000256" key="1">
    <source>
        <dbReference type="SAM" id="Phobius"/>
    </source>
</evidence>
<dbReference type="EMBL" id="PYAV01000005">
    <property type="protein sequence ID" value="PSL47079.1"/>
    <property type="molecule type" value="Genomic_DNA"/>
</dbReference>
<keyword evidence="1" id="KW-0812">Transmembrane</keyword>
<organism evidence="2 3">
    <name type="scientific">Salsuginibacillus halophilus</name>
    <dbReference type="NCBI Taxonomy" id="517424"/>
    <lineage>
        <taxon>Bacteria</taxon>
        <taxon>Bacillati</taxon>
        <taxon>Bacillota</taxon>
        <taxon>Bacilli</taxon>
        <taxon>Bacillales</taxon>
        <taxon>Bacillaceae</taxon>
        <taxon>Salsuginibacillus</taxon>
    </lineage>
</organism>
<dbReference type="OrthoDB" id="9802028at2"/>
<evidence type="ECO:0000313" key="3">
    <source>
        <dbReference type="Proteomes" id="UP000242310"/>
    </source>
</evidence>
<dbReference type="Pfam" id="PF13686">
    <property type="entry name" value="DrsE_2"/>
    <property type="match status" value="1"/>
</dbReference>
<comment type="caution">
    <text evidence="2">The sequence shown here is derived from an EMBL/GenBank/DDBJ whole genome shotgun (WGS) entry which is preliminary data.</text>
</comment>
<name>A0A2P8HLJ0_9BACI</name>
<dbReference type="InterPro" id="IPR027396">
    <property type="entry name" value="DsrEFH-like"/>
</dbReference>
<keyword evidence="1" id="KW-0472">Membrane</keyword>
<keyword evidence="3" id="KW-1185">Reference proteome</keyword>
<dbReference type="InterPro" id="IPR032836">
    <property type="entry name" value="DsrE2-like"/>
</dbReference>
<dbReference type="RefSeq" id="WP_106588395.1">
    <property type="nucleotide sequence ID" value="NZ_PYAV01000005.1"/>
</dbReference>
<proteinExistence type="predicted"/>
<dbReference type="SUPFAM" id="SSF75169">
    <property type="entry name" value="DsrEFH-like"/>
    <property type="match status" value="1"/>
</dbReference>
<accession>A0A2P8HLJ0</accession>
<dbReference type="AlphaFoldDB" id="A0A2P8HLJ0"/>